<keyword evidence="1" id="KW-0812">Transmembrane</keyword>
<evidence type="ECO:0000313" key="3">
    <source>
        <dbReference type="Proteomes" id="UP001642484"/>
    </source>
</evidence>
<evidence type="ECO:0000313" key="2">
    <source>
        <dbReference type="EMBL" id="CAK8995657.1"/>
    </source>
</evidence>
<dbReference type="Proteomes" id="UP001642484">
    <property type="component" value="Unassembled WGS sequence"/>
</dbReference>
<keyword evidence="1" id="KW-0472">Membrane</keyword>
<feature type="transmembrane region" description="Helical" evidence="1">
    <location>
        <begin position="31"/>
        <end position="52"/>
    </location>
</feature>
<comment type="caution">
    <text evidence="2">The sequence shown here is derived from an EMBL/GenBank/DDBJ whole genome shotgun (WGS) entry which is preliminary data.</text>
</comment>
<proteinExistence type="predicted"/>
<evidence type="ECO:0008006" key="4">
    <source>
        <dbReference type="Google" id="ProtNLM"/>
    </source>
</evidence>
<organism evidence="2 3">
    <name type="scientific">Durusdinium trenchii</name>
    <dbReference type="NCBI Taxonomy" id="1381693"/>
    <lineage>
        <taxon>Eukaryota</taxon>
        <taxon>Sar</taxon>
        <taxon>Alveolata</taxon>
        <taxon>Dinophyceae</taxon>
        <taxon>Suessiales</taxon>
        <taxon>Symbiodiniaceae</taxon>
        <taxon>Durusdinium</taxon>
    </lineage>
</organism>
<sequence>MTTLFRSILGGLDWQVPADLLVEVGEGWMQLFHVFIGMAMLALLNVMIAVFCNSTIRAADLNHEVMMENRTSLRAKAAKLFRRMDESGFGCLTITEFEKAFDDEMPALERDRCFSPAVSEWFVVQLCPVFCFQTDMVLIIDQAHSAAAS</sequence>
<evidence type="ECO:0000256" key="1">
    <source>
        <dbReference type="SAM" id="Phobius"/>
    </source>
</evidence>
<dbReference type="EMBL" id="CAXAMN010001669">
    <property type="protein sequence ID" value="CAK8995657.1"/>
    <property type="molecule type" value="Genomic_DNA"/>
</dbReference>
<accession>A0ABP0I0Z3</accession>
<name>A0ABP0I0Z3_9DINO</name>
<protein>
    <recommendedName>
        <fullName evidence="4">EF-hand domain-containing protein</fullName>
    </recommendedName>
</protein>
<keyword evidence="1" id="KW-1133">Transmembrane helix</keyword>
<gene>
    <name evidence="2" type="ORF">CCMP2556_LOCUS4115</name>
</gene>
<keyword evidence="3" id="KW-1185">Reference proteome</keyword>
<reference evidence="2 3" key="1">
    <citation type="submission" date="2024-02" db="EMBL/GenBank/DDBJ databases">
        <authorList>
            <person name="Chen Y."/>
            <person name="Shah S."/>
            <person name="Dougan E. K."/>
            <person name="Thang M."/>
            <person name="Chan C."/>
        </authorList>
    </citation>
    <scope>NUCLEOTIDE SEQUENCE [LARGE SCALE GENOMIC DNA]</scope>
</reference>